<feature type="transmembrane region" description="Helical" evidence="5">
    <location>
        <begin position="483"/>
        <end position="506"/>
    </location>
</feature>
<reference key="1">
    <citation type="submission" date="2019-01" db="UniProtKB">
        <authorList>
            <consortium name="RefSeq"/>
        </authorList>
    </citation>
    <scope>IDENTIFICATION</scope>
</reference>
<feature type="transmembrane region" description="Helical" evidence="5">
    <location>
        <begin position="88"/>
        <end position="108"/>
    </location>
</feature>
<dbReference type="GO" id="GO:0016323">
    <property type="term" value="C:basolateral plasma membrane"/>
    <property type="evidence" value="ECO:0007669"/>
    <property type="project" value="UniProtKB-SubCell"/>
</dbReference>
<organism evidence="6 7">
    <name type="scientific">Vulpes vulpes</name>
    <name type="common">Red fox</name>
    <dbReference type="NCBI Taxonomy" id="9627"/>
    <lineage>
        <taxon>Eukaryota</taxon>
        <taxon>Metazoa</taxon>
        <taxon>Chordata</taxon>
        <taxon>Craniata</taxon>
        <taxon>Vertebrata</taxon>
        <taxon>Euteleostomi</taxon>
        <taxon>Mammalia</taxon>
        <taxon>Eutheria</taxon>
        <taxon>Laurasiatheria</taxon>
        <taxon>Carnivora</taxon>
        <taxon>Caniformia</taxon>
        <taxon>Canidae</taxon>
        <taxon>Vulpes</taxon>
    </lineage>
</organism>
<comment type="function">
    <text evidence="3">Transporter that mediates the import of reduced folates.</text>
</comment>
<comment type="subcellular location">
    <subcellularLocation>
        <location evidence="3">Cell membrane</location>
        <topology evidence="3">Multi-pass membrane protein</topology>
    </subcellularLocation>
    <subcellularLocation>
        <location evidence="3">Apical cell membrane</location>
    </subcellularLocation>
    <subcellularLocation>
        <location evidence="3">Basolateral cell membrane</location>
    </subcellularLocation>
    <subcellularLocation>
        <location evidence="1">Membrane</location>
        <topology evidence="1">Multi-pass membrane protein</topology>
    </subcellularLocation>
</comment>
<dbReference type="Gene3D" id="1.20.1250.20">
    <property type="entry name" value="MFS general substrate transporter like domains"/>
    <property type="match status" value="1"/>
</dbReference>
<accession>A0A3Q7R519</accession>
<evidence type="ECO:0000313" key="7">
    <source>
        <dbReference type="RefSeq" id="XP_025841299.2"/>
    </source>
</evidence>
<dbReference type="PANTHER" id="PTHR10686:SF12">
    <property type="entry name" value="REDUCED FOLATE TRANSPORTER"/>
    <property type="match status" value="1"/>
</dbReference>
<feature type="transmembrane region" description="Helical" evidence="5">
    <location>
        <begin position="446"/>
        <end position="468"/>
    </location>
</feature>
<sequence length="560" mass="61558">MVKGARVEVGGARLVAQARRVCSWGSSLSRAVQPRPAPTCLVCACRTGIASSGAAGGPGSMVPSGALAQKQEALEPGPDAERKPWRCLVFYLCFYGFMAQLRPGESFITPYLLGPDKNFTLEQVTNEITPVLSYCYLLVLVPVFLLTDYLRYKPVLVLQGLSYVAVWLLLLLGTSVRHMQAMELFYSVTMAARIAYSSYVFSLVHPARYQRMAGYSRAAVLLGVFTSSVLGQLLVTLGRVSFSTLNYISLGLLIFSLVLALFLKRPRRSLFFNRGAPGRSGASPSELDRMNPDAPQGAALLGAWWDWTLVRMLRELGHSLRQPQLRLWSLWWVFNSAAYYLIVYYAHILWNVVHTATVYNGAADAASTLLGAITSFSAGFVKIRWALWAKLVIASVTAVQAGLVFLMYSTNSIWLCYVAFVLFRGAYQFLVPIATFQIASSLSKELCALVFGVNTFLATVLKTIITLIVSDKRGLGLPVHSQFLIYFGYFLVLFVIYLLGAMLVIVQHVQEARRAPPEPGSPAEKAMPMLSTHSSGLSNLQPTAPPQTSPEQHPQPEAKA</sequence>
<dbReference type="GO" id="GO:1904447">
    <property type="term" value="P:folate import across plasma membrane"/>
    <property type="evidence" value="ECO:0007669"/>
    <property type="project" value="UniProtKB-UniRule"/>
</dbReference>
<feature type="transmembrane region" description="Helical" evidence="5">
    <location>
        <begin position="244"/>
        <end position="263"/>
    </location>
</feature>
<comment type="similarity">
    <text evidence="2 3">Belongs to the reduced folate carrier (RFC) transporter (TC 2.A.48) family.</text>
</comment>
<gene>
    <name evidence="7" type="primary">SLC19A1</name>
</gene>
<dbReference type="CTD" id="6573"/>
<feature type="transmembrane region" description="Helical" evidence="5">
    <location>
        <begin position="388"/>
        <end position="408"/>
    </location>
</feature>
<dbReference type="RefSeq" id="XP_025841299.2">
    <property type="nucleotide sequence ID" value="XM_025985514.2"/>
</dbReference>
<dbReference type="InterPro" id="IPR028339">
    <property type="entry name" value="SLC19A1"/>
</dbReference>
<dbReference type="InterPro" id="IPR036259">
    <property type="entry name" value="MFS_trans_sf"/>
</dbReference>
<feature type="transmembrane region" description="Helical" evidence="5">
    <location>
        <begin position="362"/>
        <end position="381"/>
    </location>
</feature>
<keyword evidence="3" id="KW-1003">Cell membrane</keyword>
<dbReference type="InterPro" id="IPR002666">
    <property type="entry name" value="Folate_carrier"/>
</dbReference>
<evidence type="ECO:0000256" key="5">
    <source>
        <dbReference type="SAM" id="Phobius"/>
    </source>
</evidence>
<protein>
    <recommendedName>
        <fullName evidence="3">Reduced folate transporter</fullName>
    </recommendedName>
    <alternativeName>
        <fullName evidence="3">Solute carrier family 19 member 1</fullName>
    </alternativeName>
</protein>
<dbReference type="GO" id="GO:0141111">
    <property type="term" value="P:positive regulation of cGAS/STING signaling pathway"/>
    <property type="evidence" value="ECO:0007669"/>
    <property type="project" value="Ensembl"/>
</dbReference>
<dbReference type="SUPFAM" id="SSF103473">
    <property type="entry name" value="MFS general substrate transporter"/>
    <property type="match status" value="1"/>
</dbReference>
<dbReference type="PANTHER" id="PTHR10686">
    <property type="entry name" value="FOLATE TRANSPORTER"/>
    <property type="match status" value="1"/>
</dbReference>
<keyword evidence="3" id="KW-0290">Folate-binding</keyword>
<feature type="region of interest" description="Disordered" evidence="4">
    <location>
        <begin position="515"/>
        <end position="560"/>
    </location>
</feature>
<dbReference type="KEGG" id="vvp:112909538"/>
<feature type="compositionally biased region" description="Polar residues" evidence="4">
    <location>
        <begin position="531"/>
        <end position="542"/>
    </location>
</feature>
<feature type="transmembrane region" description="Helical" evidence="5">
    <location>
        <begin position="128"/>
        <end position="147"/>
    </location>
</feature>
<keyword evidence="3" id="KW-0050">Antiport</keyword>
<dbReference type="GO" id="GO:0008518">
    <property type="term" value="F:folate:monoatomic anion antiporter activity"/>
    <property type="evidence" value="ECO:0007669"/>
    <property type="project" value="UniProtKB-UniRule"/>
</dbReference>
<keyword evidence="3 5" id="KW-0472">Membrane</keyword>
<feature type="transmembrane region" description="Helical" evidence="5">
    <location>
        <begin position="184"/>
        <end position="206"/>
    </location>
</feature>
<dbReference type="GeneID" id="112909538"/>
<feature type="transmembrane region" description="Helical" evidence="5">
    <location>
        <begin position="414"/>
        <end position="434"/>
    </location>
</feature>
<dbReference type="OMA" id="MQFMELF"/>
<dbReference type="Proteomes" id="UP001652641">
    <property type="component" value="Chromosome 15"/>
</dbReference>
<dbReference type="AlphaFoldDB" id="A0A3Q7R519"/>
<keyword evidence="5" id="KW-0812">Transmembrane</keyword>
<keyword evidence="6" id="KW-1185">Reference proteome</keyword>
<dbReference type="CDD" id="cd06174">
    <property type="entry name" value="MFS"/>
    <property type="match status" value="1"/>
</dbReference>
<dbReference type="PIRSF" id="PIRSF500793">
    <property type="entry name" value="Folate_transporter_1"/>
    <property type="match status" value="1"/>
</dbReference>
<feature type="transmembrane region" description="Helical" evidence="5">
    <location>
        <begin position="218"/>
        <end position="238"/>
    </location>
</feature>
<evidence type="ECO:0000256" key="1">
    <source>
        <dbReference type="ARBA" id="ARBA00004141"/>
    </source>
</evidence>
<dbReference type="GO" id="GO:0016324">
    <property type="term" value="C:apical plasma membrane"/>
    <property type="evidence" value="ECO:0007669"/>
    <property type="project" value="UniProtKB-SubCell"/>
</dbReference>
<evidence type="ECO:0000256" key="4">
    <source>
        <dbReference type="SAM" id="MobiDB-lite"/>
    </source>
</evidence>
<evidence type="ECO:0000256" key="3">
    <source>
        <dbReference type="PIRNR" id="PIRNR028739"/>
    </source>
</evidence>
<dbReference type="NCBIfam" id="TIGR00806">
    <property type="entry name" value="rfc"/>
    <property type="match status" value="1"/>
</dbReference>
<reference evidence="7" key="2">
    <citation type="submission" date="2025-08" db="UniProtKB">
        <authorList>
            <consortium name="RefSeq"/>
        </authorList>
    </citation>
    <scope>IDENTIFICATION</scope>
    <source>
        <tissue evidence="7">Cell line</tissue>
    </source>
</reference>
<name>A0A3Q7R519_VULVU</name>
<dbReference type="GO" id="GO:0005542">
    <property type="term" value="F:folic acid binding"/>
    <property type="evidence" value="ECO:0007669"/>
    <property type="project" value="UniProtKB-UniRule"/>
</dbReference>
<dbReference type="STRING" id="9627.ENSVVUP00000033022"/>
<dbReference type="PIRSF" id="PIRSF028739">
    <property type="entry name" value="Folate_carrier"/>
    <property type="match status" value="1"/>
</dbReference>
<dbReference type="GO" id="GO:0061507">
    <property type="term" value="F:2',3'-cyclic GMP-AMP binding"/>
    <property type="evidence" value="ECO:0007669"/>
    <property type="project" value="Ensembl"/>
</dbReference>
<evidence type="ECO:0000256" key="2">
    <source>
        <dbReference type="ARBA" id="ARBA00005773"/>
    </source>
</evidence>
<dbReference type="GO" id="GO:0140360">
    <property type="term" value="F:cyclic-GMP-AMP transmembrane transporter activity"/>
    <property type="evidence" value="ECO:0007669"/>
    <property type="project" value="Ensembl"/>
</dbReference>
<keyword evidence="5" id="KW-1133">Transmembrane helix</keyword>
<feature type="transmembrane region" description="Helical" evidence="5">
    <location>
        <begin position="330"/>
        <end position="350"/>
    </location>
</feature>
<dbReference type="Pfam" id="PF01770">
    <property type="entry name" value="Folate_carrier"/>
    <property type="match status" value="1"/>
</dbReference>
<evidence type="ECO:0000313" key="6">
    <source>
        <dbReference type="Proteomes" id="UP001652641"/>
    </source>
</evidence>
<dbReference type="GO" id="GO:0140361">
    <property type="term" value="P:cyclic-GMP-AMP transmembrane import across plasma membrane"/>
    <property type="evidence" value="ECO:0007669"/>
    <property type="project" value="Ensembl"/>
</dbReference>
<feature type="transmembrane region" description="Helical" evidence="5">
    <location>
        <begin position="154"/>
        <end position="172"/>
    </location>
</feature>
<dbReference type="GO" id="GO:0015350">
    <property type="term" value="F:methotrexate transmembrane transporter activity"/>
    <property type="evidence" value="ECO:0007669"/>
    <property type="project" value="UniProtKB-UniRule"/>
</dbReference>
<proteinExistence type="inferred from homology"/>
<keyword evidence="3" id="KW-0813">Transport</keyword>